<name>A0A4R3NS79_9GAMM</name>
<reference evidence="1 2" key="1">
    <citation type="submission" date="2019-03" db="EMBL/GenBank/DDBJ databases">
        <title>Genomic analyses of the natural microbiome of Caenorhabditis elegans.</title>
        <authorList>
            <person name="Samuel B."/>
        </authorList>
    </citation>
    <scope>NUCLEOTIDE SEQUENCE [LARGE SCALE GENOMIC DNA]</scope>
    <source>
        <strain evidence="1 2">JUb102</strain>
    </source>
</reference>
<dbReference type="AlphaFoldDB" id="A0A4R3NS79"/>
<evidence type="ECO:0000313" key="2">
    <source>
        <dbReference type="Proteomes" id="UP000295055"/>
    </source>
</evidence>
<gene>
    <name evidence="1" type="ORF">EC835_101675</name>
</gene>
<comment type="caution">
    <text evidence="1">The sequence shown here is derived from an EMBL/GenBank/DDBJ whole genome shotgun (WGS) entry which is preliminary data.</text>
</comment>
<protein>
    <submittedName>
        <fullName evidence="1">NinH protein</fullName>
    </submittedName>
</protein>
<dbReference type="Pfam" id="PF06322">
    <property type="entry name" value="Phage_NinH"/>
    <property type="match status" value="1"/>
</dbReference>
<accession>A0A4R3NS79</accession>
<dbReference type="InterPro" id="IPR010454">
    <property type="entry name" value="Phage_NinH"/>
</dbReference>
<sequence length="94" mass="10491">MKAEITTIPELLIKTYGNMAEVSRYLGCYRATVKKYSTDVKAENHAVINGRLMTMYKTRERGTSNLAKESDSAISIAKRINAESDGKSSQINTR</sequence>
<organism evidence="1 2">
    <name type="scientific">Providencia alcalifaciens</name>
    <dbReference type="NCBI Taxonomy" id="126385"/>
    <lineage>
        <taxon>Bacteria</taxon>
        <taxon>Pseudomonadati</taxon>
        <taxon>Pseudomonadota</taxon>
        <taxon>Gammaproteobacteria</taxon>
        <taxon>Enterobacterales</taxon>
        <taxon>Morganellaceae</taxon>
        <taxon>Providencia</taxon>
    </lineage>
</organism>
<proteinExistence type="predicted"/>
<dbReference type="OrthoDB" id="8480794at2"/>
<dbReference type="EMBL" id="SMAS01000001">
    <property type="protein sequence ID" value="TCT38654.1"/>
    <property type="molecule type" value="Genomic_DNA"/>
</dbReference>
<evidence type="ECO:0000313" key="1">
    <source>
        <dbReference type="EMBL" id="TCT38654.1"/>
    </source>
</evidence>
<dbReference type="RefSeq" id="WP_036950159.1">
    <property type="nucleotide sequence ID" value="NZ_CABKTH010000026.1"/>
</dbReference>
<dbReference type="Proteomes" id="UP000295055">
    <property type="component" value="Unassembled WGS sequence"/>
</dbReference>